<keyword evidence="2" id="KW-1185">Reference proteome</keyword>
<evidence type="ECO:0000313" key="1">
    <source>
        <dbReference type="EMBL" id="KAK5826145.1"/>
    </source>
</evidence>
<dbReference type="Proteomes" id="UP001358586">
    <property type="component" value="Chromosome 6"/>
</dbReference>
<protein>
    <submittedName>
        <fullName evidence="1">Uncharacterized protein</fullName>
    </submittedName>
</protein>
<gene>
    <name evidence="1" type="ORF">PVK06_021056</name>
</gene>
<name>A0ABR0PNZ0_GOSAR</name>
<comment type="caution">
    <text evidence="1">The sequence shown here is derived from an EMBL/GenBank/DDBJ whole genome shotgun (WGS) entry which is preliminary data.</text>
</comment>
<organism evidence="1 2">
    <name type="scientific">Gossypium arboreum</name>
    <name type="common">Tree cotton</name>
    <name type="synonym">Gossypium nanking</name>
    <dbReference type="NCBI Taxonomy" id="29729"/>
    <lineage>
        <taxon>Eukaryota</taxon>
        <taxon>Viridiplantae</taxon>
        <taxon>Streptophyta</taxon>
        <taxon>Embryophyta</taxon>
        <taxon>Tracheophyta</taxon>
        <taxon>Spermatophyta</taxon>
        <taxon>Magnoliopsida</taxon>
        <taxon>eudicotyledons</taxon>
        <taxon>Gunneridae</taxon>
        <taxon>Pentapetalae</taxon>
        <taxon>rosids</taxon>
        <taxon>malvids</taxon>
        <taxon>Malvales</taxon>
        <taxon>Malvaceae</taxon>
        <taxon>Malvoideae</taxon>
        <taxon>Gossypium</taxon>
    </lineage>
</organism>
<proteinExistence type="predicted"/>
<reference evidence="1 2" key="1">
    <citation type="submission" date="2023-03" db="EMBL/GenBank/DDBJ databases">
        <title>WGS of Gossypium arboreum.</title>
        <authorList>
            <person name="Yu D."/>
        </authorList>
    </citation>
    <scope>NUCLEOTIDE SEQUENCE [LARGE SCALE GENOMIC DNA]</scope>
    <source>
        <tissue evidence="1">Leaf</tissue>
    </source>
</reference>
<dbReference type="EMBL" id="JARKNE010000006">
    <property type="protein sequence ID" value="KAK5826145.1"/>
    <property type="molecule type" value="Genomic_DNA"/>
</dbReference>
<sequence length="142" mass="16378">MGVEELMDYSRKEEFVFPRLRVNNSGNKRPREEERSLSVECSNDEQLACCSPRKAPMINEGRATSIQVLESPSKLAIHMDPPVPITIPSPVEFTFGTTRSFLQRCPFSFLQITNSFSEVQTFFHWRDHFQAGQYLFSPNEVK</sequence>
<evidence type="ECO:0000313" key="2">
    <source>
        <dbReference type="Proteomes" id="UP001358586"/>
    </source>
</evidence>
<accession>A0ABR0PNZ0</accession>